<dbReference type="Gene3D" id="1.10.10.10">
    <property type="entry name" value="Winged helix-like DNA-binding domain superfamily/Winged helix DNA-binding domain"/>
    <property type="match status" value="1"/>
</dbReference>
<dbReference type="PANTHER" id="PTHR48111:SF1">
    <property type="entry name" value="TWO-COMPONENT RESPONSE REGULATOR ORR33"/>
    <property type="match status" value="1"/>
</dbReference>
<feature type="domain" description="OmpR/PhoB-type" evidence="10">
    <location>
        <begin position="127"/>
        <end position="226"/>
    </location>
</feature>
<accession>A0ABV6NQD1</accession>
<comment type="caution">
    <text evidence="11">The sequence shown here is derived from an EMBL/GenBank/DDBJ whole genome shotgun (WGS) entry which is preliminary data.</text>
</comment>
<dbReference type="Gene3D" id="3.40.50.2300">
    <property type="match status" value="1"/>
</dbReference>
<comment type="subcellular location">
    <subcellularLocation>
        <location evidence="1">Cytoplasm</location>
    </subcellularLocation>
</comment>
<dbReference type="InterPro" id="IPR036388">
    <property type="entry name" value="WH-like_DNA-bd_sf"/>
</dbReference>
<dbReference type="InterPro" id="IPR001867">
    <property type="entry name" value="OmpR/PhoB-type_DNA-bd"/>
</dbReference>
<evidence type="ECO:0000256" key="2">
    <source>
        <dbReference type="ARBA" id="ARBA00022553"/>
    </source>
</evidence>
<evidence type="ECO:0000256" key="1">
    <source>
        <dbReference type="ARBA" id="ARBA00004496"/>
    </source>
</evidence>
<dbReference type="Pfam" id="PF00072">
    <property type="entry name" value="Response_reg"/>
    <property type="match status" value="1"/>
</dbReference>
<dbReference type="PANTHER" id="PTHR48111">
    <property type="entry name" value="REGULATOR OF RPOS"/>
    <property type="match status" value="1"/>
</dbReference>
<evidence type="ECO:0000259" key="10">
    <source>
        <dbReference type="PROSITE" id="PS51755"/>
    </source>
</evidence>
<dbReference type="Proteomes" id="UP001589833">
    <property type="component" value="Unassembled WGS sequence"/>
</dbReference>
<gene>
    <name evidence="11" type="ORF">ACFFH4_26910</name>
</gene>
<dbReference type="SUPFAM" id="SSF52172">
    <property type="entry name" value="CheY-like"/>
    <property type="match status" value="1"/>
</dbReference>
<evidence type="ECO:0000256" key="3">
    <source>
        <dbReference type="ARBA" id="ARBA00023012"/>
    </source>
</evidence>
<sequence length="230" mass="26730">MKGILIVDDEIQMQKLLMLCLQSEEFAVEAVSSGEEALHILKEKKYDLILLDIMMAGIDGFEVLKRLRYCSIKVPVIILTALGETEEVVRGLNLGADDYVTKPFEPSELIARIHSLLRRSNHSNTEKAITNMYGITLEQNSRQFSFRDEKIDFTKKEYQIFLRLFSNPEQVYTREQLLELEWTGLEERYDRNIDTHIKNIREKLREAGINVPLIETVWGVGYKLSYPEVK</sequence>
<feature type="DNA-binding region" description="OmpR/PhoB-type" evidence="8">
    <location>
        <begin position="127"/>
        <end position="226"/>
    </location>
</feature>
<evidence type="ECO:0000259" key="9">
    <source>
        <dbReference type="PROSITE" id="PS50110"/>
    </source>
</evidence>
<organism evidence="11 12">
    <name type="scientific">Halalkalibacter alkalisediminis</name>
    <dbReference type="NCBI Taxonomy" id="935616"/>
    <lineage>
        <taxon>Bacteria</taxon>
        <taxon>Bacillati</taxon>
        <taxon>Bacillota</taxon>
        <taxon>Bacilli</taxon>
        <taxon>Bacillales</taxon>
        <taxon>Bacillaceae</taxon>
        <taxon>Halalkalibacter</taxon>
    </lineage>
</organism>
<dbReference type="InterPro" id="IPR011006">
    <property type="entry name" value="CheY-like_superfamily"/>
</dbReference>
<dbReference type="InterPro" id="IPR016032">
    <property type="entry name" value="Sig_transdc_resp-reg_C-effctor"/>
</dbReference>
<dbReference type="PROSITE" id="PS50110">
    <property type="entry name" value="RESPONSE_REGULATORY"/>
    <property type="match status" value="1"/>
</dbReference>
<proteinExistence type="predicted"/>
<dbReference type="SMART" id="SM00448">
    <property type="entry name" value="REC"/>
    <property type="match status" value="1"/>
</dbReference>
<dbReference type="RefSeq" id="WP_390187815.1">
    <property type="nucleotide sequence ID" value="NZ_JAQQWT010000010.1"/>
</dbReference>
<protein>
    <submittedName>
        <fullName evidence="11">Response regulator transcription factor</fullName>
    </submittedName>
</protein>
<name>A0ABV6NQD1_9BACI</name>
<evidence type="ECO:0000256" key="7">
    <source>
        <dbReference type="PROSITE-ProRule" id="PRU00169"/>
    </source>
</evidence>
<evidence type="ECO:0000256" key="4">
    <source>
        <dbReference type="ARBA" id="ARBA00023015"/>
    </source>
</evidence>
<feature type="domain" description="Response regulatory" evidence="9">
    <location>
        <begin position="3"/>
        <end position="117"/>
    </location>
</feature>
<keyword evidence="2 7" id="KW-0597">Phosphoprotein</keyword>
<dbReference type="InterPro" id="IPR001789">
    <property type="entry name" value="Sig_transdc_resp-reg_receiver"/>
</dbReference>
<dbReference type="InterPro" id="IPR039420">
    <property type="entry name" value="WalR-like"/>
</dbReference>
<dbReference type="Pfam" id="PF00486">
    <property type="entry name" value="Trans_reg_C"/>
    <property type="match status" value="1"/>
</dbReference>
<evidence type="ECO:0000256" key="5">
    <source>
        <dbReference type="ARBA" id="ARBA00023125"/>
    </source>
</evidence>
<dbReference type="PROSITE" id="PS51755">
    <property type="entry name" value="OMPR_PHOB"/>
    <property type="match status" value="1"/>
</dbReference>
<evidence type="ECO:0000313" key="12">
    <source>
        <dbReference type="Proteomes" id="UP001589833"/>
    </source>
</evidence>
<keyword evidence="3" id="KW-0902">Two-component regulatory system</keyword>
<keyword evidence="6" id="KW-0804">Transcription</keyword>
<keyword evidence="5 8" id="KW-0238">DNA-binding</keyword>
<dbReference type="EMBL" id="JBHLTR010000131">
    <property type="protein sequence ID" value="MFC0562462.1"/>
    <property type="molecule type" value="Genomic_DNA"/>
</dbReference>
<dbReference type="Gene3D" id="6.10.250.690">
    <property type="match status" value="1"/>
</dbReference>
<evidence type="ECO:0000256" key="8">
    <source>
        <dbReference type="PROSITE-ProRule" id="PRU01091"/>
    </source>
</evidence>
<dbReference type="CDD" id="cd00383">
    <property type="entry name" value="trans_reg_C"/>
    <property type="match status" value="1"/>
</dbReference>
<evidence type="ECO:0000313" key="11">
    <source>
        <dbReference type="EMBL" id="MFC0562462.1"/>
    </source>
</evidence>
<dbReference type="SMART" id="SM00862">
    <property type="entry name" value="Trans_reg_C"/>
    <property type="match status" value="1"/>
</dbReference>
<feature type="modified residue" description="4-aspartylphosphate" evidence="7">
    <location>
        <position position="52"/>
    </location>
</feature>
<keyword evidence="12" id="KW-1185">Reference proteome</keyword>
<dbReference type="SUPFAM" id="SSF46894">
    <property type="entry name" value="C-terminal effector domain of the bipartite response regulators"/>
    <property type="match status" value="1"/>
</dbReference>
<reference evidence="11 12" key="1">
    <citation type="submission" date="2024-09" db="EMBL/GenBank/DDBJ databases">
        <authorList>
            <person name="Sun Q."/>
            <person name="Mori K."/>
        </authorList>
    </citation>
    <scope>NUCLEOTIDE SEQUENCE [LARGE SCALE GENOMIC DNA]</scope>
    <source>
        <strain evidence="11 12">NCAIM B.02301</strain>
    </source>
</reference>
<keyword evidence="4" id="KW-0805">Transcription regulation</keyword>
<evidence type="ECO:0000256" key="6">
    <source>
        <dbReference type="ARBA" id="ARBA00023163"/>
    </source>
</evidence>